<dbReference type="InterPro" id="IPR006311">
    <property type="entry name" value="TAT_signal"/>
</dbReference>
<dbReference type="STRING" id="1419482.SAMN05444266_102500"/>
<keyword evidence="1" id="KW-0732">Signal</keyword>
<evidence type="ECO:0000313" key="2">
    <source>
        <dbReference type="EMBL" id="SHL22058.1"/>
    </source>
</evidence>
<dbReference type="RefSeq" id="WP_073079329.1">
    <property type="nucleotide sequence ID" value="NZ_FRBL01000002.1"/>
</dbReference>
<dbReference type="PROSITE" id="PS51318">
    <property type="entry name" value="TAT"/>
    <property type="match status" value="1"/>
</dbReference>
<keyword evidence="3" id="KW-1185">Reference proteome</keyword>
<dbReference type="GO" id="GO:0016853">
    <property type="term" value="F:isomerase activity"/>
    <property type="evidence" value="ECO:0007669"/>
    <property type="project" value="UniProtKB-KW"/>
</dbReference>
<reference evidence="2 3" key="1">
    <citation type="submission" date="2016-11" db="EMBL/GenBank/DDBJ databases">
        <authorList>
            <person name="Jaros S."/>
            <person name="Januszkiewicz K."/>
            <person name="Wedrychowicz H."/>
        </authorList>
    </citation>
    <scope>NUCLEOTIDE SEQUENCE [LARGE SCALE GENOMIC DNA]</scope>
    <source>
        <strain evidence="2 3">DSM 27406</strain>
    </source>
</reference>
<dbReference type="SUPFAM" id="SSF51658">
    <property type="entry name" value="Xylose isomerase-like"/>
    <property type="match status" value="1"/>
</dbReference>
<name>A0A1M6YUY6_9BACT</name>
<keyword evidence="2" id="KW-0413">Isomerase</keyword>
<dbReference type="Proteomes" id="UP000184420">
    <property type="component" value="Unassembled WGS sequence"/>
</dbReference>
<sequence length="310" mass="34805">MNSDRRNFLKQSSILGGAFLLPSLPSLATPASNIKPGYKLSIMATDWGFTGGITAFCAAAKQAGYDGIEVWWSGNPDVQTELFKALKDNDLAVGYLAAGSSSNFDKHFTEFETNLQRATAKAEVKPLYVNCHSGRDYFTFEQNCRLIDMTTRISRASGIPVYHETHRSRMLFAAHIAKQFIDAKPDLRLTLDISHWCNVHESLLQDQPEAVAAALSRAGHFHARVGHQEGPQVNDPRAPEWEAAVKAHFSWWDQIVQRHQAEGRPLTVLTEFGPPNYMPTLPYTRQPLANQWDINVYMMQQLRARYAAAK</sequence>
<proteinExistence type="predicted"/>
<feature type="chain" id="PRO_5012974777" evidence="1">
    <location>
        <begin position="29"/>
        <end position="310"/>
    </location>
</feature>
<dbReference type="EMBL" id="FRBL01000002">
    <property type="protein sequence ID" value="SHL22058.1"/>
    <property type="molecule type" value="Genomic_DNA"/>
</dbReference>
<dbReference type="OrthoDB" id="2555274at2"/>
<dbReference type="Gene3D" id="3.20.20.150">
    <property type="entry name" value="Divalent-metal-dependent TIM barrel enzymes"/>
    <property type="match status" value="1"/>
</dbReference>
<gene>
    <name evidence="2" type="ORF">SAMN05444266_102500</name>
</gene>
<dbReference type="InterPro" id="IPR036237">
    <property type="entry name" value="Xyl_isomerase-like_sf"/>
</dbReference>
<feature type="signal peptide" evidence="1">
    <location>
        <begin position="1"/>
        <end position="28"/>
    </location>
</feature>
<evidence type="ECO:0000256" key="1">
    <source>
        <dbReference type="SAM" id="SignalP"/>
    </source>
</evidence>
<evidence type="ECO:0000313" key="3">
    <source>
        <dbReference type="Proteomes" id="UP000184420"/>
    </source>
</evidence>
<protein>
    <submittedName>
        <fullName evidence="2">Sugar phosphate isomerase/epimerase</fullName>
    </submittedName>
</protein>
<accession>A0A1M6YUY6</accession>
<organism evidence="2 3">
    <name type="scientific">Chitinophaga jiangningensis</name>
    <dbReference type="NCBI Taxonomy" id="1419482"/>
    <lineage>
        <taxon>Bacteria</taxon>
        <taxon>Pseudomonadati</taxon>
        <taxon>Bacteroidota</taxon>
        <taxon>Chitinophagia</taxon>
        <taxon>Chitinophagales</taxon>
        <taxon>Chitinophagaceae</taxon>
        <taxon>Chitinophaga</taxon>
    </lineage>
</organism>
<dbReference type="AlphaFoldDB" id="A0A1M6YUY6"/>